<dbReference type="RefSeq" id="WP_044434447.1">
    <property type="nucleotide sequence ID" value="NZ_BJYZ01000018.1"/>
</dbReference>
<dbReference type="Pfam" id="PF01380">
    <property type="entry name" value="SIS"/>
    <property type="match status" value="1"/>
</dbReference>
<keyword evidence="4" id="KW-0032">Aminotransferase</keyword>
<dbReference type="EC" id="2.6.1.16" evidence="2"/>
<sequence length="375" mass="39043">MTDFASRLKALTSEPSRDTPADPHRLARVERTGDEMTGQGAAIRATLAAASASIRGIAERADRCAIDRIVIAGCGDSWFAGAAVRHALETMTGLPVEAAQALDFAAYGSSTADARTLAIGISSGGNTPAVMKALQAASARGAFAVGISNTPDSPILTQFDAGLIVHATRKGWPTQSTSATMVLITALGAELRTDAGDATMRDAIKAELSRMPDTMDRLCRDLDTQMRGVAERFAASGLMLFAGLGPNFAAAAIGAAKVRELSPIHAYAIPLEEYHHYRSQKAGDPLFLLASDPASAERALDTALVGEAVGGRIVAVLSEAAPDIEARVEEVVRIPPTLPALTALLSVVPLHLFAYHFAKARAALQLGAPQALPSA</sequence>
<evidence type="ECO:0000256" key="2">
    <source>
        <dbReference type="ARBA" id="ARBA00012916"/>
    </source>
</evidence>
<keyword evidence="6" id="KW-0315">Glutamine amidotransferase</keyword>
<organism evidence="9 10">
    <name type="scientific">Skermanella aerolata</name>
    <dbReference type="NCBI Taxonomy" id="393310"/>
    <lineage>
        <taxon>Bacteria</taxon>
        <taxon>Pseudomonadati</taxon>
        <taxon>Pseudomonadota</taxon>
        <taxon>Alphaproteobacteria</taxon>
        <taxon>Rhodospirillales</taxon>
        <taxon>Azospirillaceae</taxon>
        <taxon>Skermanella</taxon>
    </lineage>
</organism>
<keyword evidence="4" id="KW-0808">Transferase</keyword>
<dbReference type="AlphaFoldDB" id="A0A512DTT4"/>
<comment type="catalytic activity">
    <reaction evidence="1">
        <text>D-fructose 6-phosphate + L-glutamine = D-glucosamine 6-phosphate + L-glutamate</text>
        <dbReference type="Rhea" id="RHEA:13237"/>
        <dbReference type="ChEBI" id="CHEBI:29985"/>
        <dbReference type="ChEBI" id="CHEBI:58359"/>
        <dbReference type="ChEBI" id="CHEBI:58725"/>
        <dbReference type="ChEBI" id="CHEBI:61527"/>
        <dbReference type="EC" id="2.6.1.16"/>
    </reaction>
</comment>
<dbReference type="OrthoDB" id="7808879at2"/>
<protein>
    <recommendedName>
        <fullName evidence="3">Glutamine--fructose-6-phosphate aminotransferase [isomerizing]</fullName>
        <ecNumber evidence="2">2.6.1.16</ecNumber>
    </recommendedName>
</protein>
<evidence type="ECO:0000313" key="10">
    <source>
        <dbReference type="Proteomes" id="UP000321523"/>
    </source>
</evidence>
<evidence type="ECO:0000256" key="6">
    <source>
        <dbReference type="ARBA" id="ARBA00022962"/>
    </source>
</evidence>
<comment type="caution">
    <text evidence="9">The sequence shown here is derived from an EMBL/GenBank/DDBJ whole genome shotgun (WGS) entry which is preliminary data.</text>
</comment>
<dbReference type="Proteomes" id="UP000321523">
    <property type="component" value="Unassembled WGS sequence"/>
</dbReference>
<dbReference type="PANTHER" id="PTHR10937">
    <property type="entry name" value="GLUCOSAMINE--FRUCTOSE-6-PHOSPHATE AMINOTRANSFERASE, ISOMERIZING"/>
    <property type="match status" value="1"/>
</dbReference>
<proteinExistence type="predicted"/>
<dbReference type="GO" id="GO:0006002">
    <property type="term" value="P:fructose 6-phosphate metabolic process"/>
    <property type="evidence" value="ECO:0007669"/>
    <property type="project" value="TreeGrafter"/>
</dbReference>
<feature type="domain" description="SIS" evidence="8">
    <location>
        <begin position="229"/>
        <end position="368"/>
    </location>
</feature>
<keyword evidence="10" id="KW-1185">Reference proteome</keyword>
<dbReference type="GO" id="GO:0097367">
    <property type="term" value="F:carbohydrate derivative binding"/>
    <property type="evidence" value="ECO:0007669"/>
    <property type="project" value="InterPro"/>
</dbReference>
<evidence type="ECO:0000256" key="1">
    <source>
        <dbReference type="ARBA" id="ARBA00001031"/>
    </source>
</evidence>
<evidence type="ECO:0000256" key="7">
    <source>
        <dbReference type="SAM" id="MobiDB-lite"/>
    </source>
</evidence>
<evidence type="ECO:0000256" key="5">
    <source>
        <dbReference type="ARBA" id="ARBA00022737"/>
    </source>
</evidence>
<dbReference type="GO" id="GO:0006047">
    <property type="term" value="P:UDP-N-acetylglucosamine metabolic process"/>
    <property type="evidence" value="ECO:0007669"/>
    <property type="project" value="TreeGrafter"/>
</dbReference>
<dbReference type="InterPro" id="IPR035466">
    <property type="entry name" value="GlmS/AgaS_SIS"/>
</dbReference>
<reference evidence="9 10" key="1">
    <citation type="submission" date="2019-07" db="EMBL/GenBank/DDBJ databases">
        <title>Whole genome shotgun sequence of Skermanella aerolata NBRC 106429.</title>
        <authorList>
            <person name="Hosoyama A."/>
            <person name="Uohara A."/>
            <person name="Ohji S."/>
            <person name="Ichikawa N."/>
        </authorList>
    </citation>
    <scope>NUCLEOTIDE SEQUENCE [LARGE SCALE GENOMIC DNA]</scope>
    <source>
        <strain evidence="9 10">NBRC 106429</strain>
    </source>
</reference>
<dbReference type="InterPro" id="IPR046348">
    <property type="entry name" value="SIS_dom_sf"/>
</dbReference>
<dbReference type="EMBL" id="BJYZ01000018">
    <property type="protein sequence ID" value="GEO39884.1"/>
    <property type="molecule type" value="Genomic_DNA"/>
</dbReference>
<evidence type="ECO:0000256" key="4">
    <source>
        <dbReference type="ARBA" id="ARBA00022576"/>
    </source>
</evidence>
<evidence type="ECO:0000313" key="9">
    <source>
        <dbReference type="EMBL" id="GEO39884.1"/>
    </source>
</evidence>
<dbReference type="CDD" id="cd05008">
    <property type="entry name" value="SIS_GlmS_GlmD_1"/>
    <property type="match status" value="1"/>
</dbReference>
<dbReference type="Gene3D" id="3.40.50.10490">
    <property type="entry name" value="Glucose-6-phosphate isomerase like protein, domain 1"/>
    <property type="match status" value="2"/>
</dbReference>
<gene>
    <name evidence="9" type="primary">glmD</name>
    <name evidence="9" type="ORF">SAE02_40320</name>
</gene>
<dbReference type="GO" id="GO:0004360">
    <property type="term" value="F:glutamine-fructose-6-phosphate transaminase (isomerizing) activity"/>
    <property type="evidence" value="ECO:0007669"/>
    <property type="project" value="UniProtKB-EC"/>
</dbReference>
<dbReference type="PROSITE" id="PS51464">
    <property type="entry name" value="SIS"/>
    <property type="match status" value="2"/>
</dbReference>
<feature type="region of interest" description="Disordered" evidence="7">
    <location>
        <begin position="1"/>
        <end position="23"/>
    </location>
</feature>
<keyword evidence="5" id="KW-0677">Repeat</keyword>
<accession>A0A512DTT4</accession>
<dbReference type="PANTHER" id="PTHR10937:SF0">
    <property type="entry name" value="GLUTAMINE--FRUCTOSE-6-PHOSPHATE TRANSAMINASE (ISOMERIZING)"/>
    <property type="match status" value="1"/>
</dbReference>
<evidence type="ECO:0000259" key="8">
    <source>
        <dbReference type="PROSITE" id="PS51464"/>
    </source>
</evidence>
<evidence type="ECO:0000256" key="3">
    <source>
        <dbReference type="ARBA" id="ARBA00016090"/>
    </source>
</evidence>
<dbReference type="InterPro" id="IPR001347">
    <property type="entry name" value="SIS_dom"/>
</dbReference>
<dbReference type="SUPFAM" id="SSF53697">
    <property type="entry name" value="SIS domain"/>
    <property type="match status" value="1"/>
</dbReference>
<name>A0A512DTT4_9PROT</name>
<dbReference type="GO" id="GO:0006487">
    <property type="term" value="P:protein N-linked glycosylation"/>
    <property type="evidence" value="ECO:0007669"/>
    <property type="project" value="TreeGrafter"/>
</dbReference>
<feature type="domain" description="SIS" evidence="8">
    <location>
        <begin position="57"/>
        <end position="197"/>
    </location>
</feature>